<protein>
    <submittedName>
        <fullName evidence="1">Uncharacterized protein</fullName>
    </submittedName>
</protein>
<comment type="caution">
    <text evidence="1">The sequence shown here is derived from an EMBL/GenBank/DDBJ whole genome shotgun (WGS) entry which is preliminary data.</text>
</comment>
<evidence type="ECO:0000313" key="1">
    <source>
        <dbReference type="EMBL" id="MDC0668714.1"/>
    </source>
</evidence>
<proteinExistence type="predicted"/>
<dbReference type="Proteomes" id="UP001217838">
    <property type="component" value="Unassembled WGS sequence"/>
</dbReference>
<evidence type="ECO:0000313" key="2">
    <source>
        <dbReference type="Proteomes" id="UP001217838"/>
    </source>
</evidence>
<organism evidence="1 2">
    <name type="scientific">Nannocystis radixulma</name>
    <dbReference type="NCBI Taxonomy" id="2995305"/>
    <lineage>
        <taxon>Bacteria</taxon>
        <taxon>Pseudomonadati</taxon>
        <taxon>Myxococcota</taxon>
        <taxon>Polyangia</taxon>
        <taxon>Nannocystales</taxon>
        <taxon>Nannocystaceae</taxon>
        <taxon>Nannocystis</taxon>
    </lineage>
</organism>
<gene>
    <name evidence="1" type="ORF">POL58_13250</name>
</gene>
<sequence>MTRQHYRPRGPGALYLLGVLLVGGSIAALSSLVAADAAAAAPTVEAR</sequence>
<reference evidence="1 2" key="1">
    <citation type="submission" date="2022-11" db="EMBL/GenBank/DDBJ databases">
        <title>Minimal conservation of predation-associated metabolite biosynthetic gene clusters underscores biosynthetic potential of Myxococcota including descriptions for ten novel species: Archangium lansinium sp. nov., Myxococcus landrumus sp. nov., Nannocystis bai.</title>
        <authorList>
            <person name="Ahearne A."/>
            <person name="Stevens C."/>
            <person name="Dowd S."/>
        </authorList>
    </citation>
    <scope>NUCLEOTIDE SEQUENCE [LARGE SCALE GENOMIC DNA]</scope>
    <source>
        <strain evidence="1 2">NCELM</strain>
    </source>
</reference>
<name>A0ABT5B5C9_9BACT</name>
<keyword evidence="2" id="KW-1185">Reference proteome</keyword>
<accession>A0ABT5B5C9</accession>
<dbReference type="RefSeq" id="WP_267682228.1">
    <property type="nucleotide sequence ID" value="NZ_JAQNDN010000005.1"/>
</dbReference>
<dbReference type="EMBL" id="JAQNDN010000005">
    <property type="protein sequence ID" value="MDC0668714.1"/>
    <property type="molecule type" value="Genomic_DNA"/>
</dbReference>